<evidence type="ECO:0000313" key="3">
    <source>
        <dbReference type="EMBL" id="NKZ19564.1"/>
    </source>
</evidence>
<dbReference type="InterPro" id="IPR050789">
    <property type="entry name" value="Diverse_Enzym_Activities"/>
</dbReference>
<dbReference type="PANTHER" id="PTHR43283:SF11">
    <property type="entry name" value="BETA-LACTAMASE-RELATED DOMAIN-CONTAINING PROTEIN"/>
    <property type="match status" value="1"/>
</dbReference>
<dbReference type="GO" id="GO:0016787">
    <property type="term" value="F:hydrolase activity"/>
    <property type="evidence" value="ECO:0007669"/>
    <property type="project" value="UniProtKB-KW"/>
</dbReference>
<keyword evidence="1" id="KW-0378">Hydrolase</keyword>
<dbReference type="EMBL" id="JAAXPR010000002">
    <property type="protein sequence ID" value="NKZ19564.1"/>
    <property type="molecule type" value="Genomic_DNA"/>
</dbReference>
<proteinExistence type="predicted"/>
<keyword evidence="4" id="KW-1185">Reference proteome</keyword>
<dbReference type="InterPro" id="IPR012338">
    <property type="entry name" value="Beta-lactam/transpept-like"/>
</dbReference>
<comment type="caution">
    <text evidence="3">The sequence shown here is derived from an EMBL/GenBank/DDBJ whole genome shotgun (WGS) entry which is preliminary data.</text>
</comment>
<dbReference type="AlphaFoldDB" id="A0A7X6RZZ4"/>
<evidence type="ECO:0000256" key="1">
    <source>
        <dbReference type="ARBA" id="ARBA00022801"/>
    </source>
</evidence>
<reference evidence="3 4" key="1">
    <citation type="submission" date="2020-04" db="EMBL/GenBank/DDBJ databases">
        <title>MicrobeNet Type strains.</title>
        <authorList>
            <person name="Nicholson A.C."/>
        </authorList>
    </citation>
    <scope>NUCLEOTIDE SEQUENCE [LARGE SCALE GENOMIC DNA]</scope>
    <source>
        <strain evidence="3 4">CCUG 69612</strain>
    </source>
</reference>
<dbReference type="SUPFAM" id="SSF56601">
    <property type="entry name" value="beta-lactamase/transpeptidase-like"/>
    <property type="match status" value="1"/>
</dbReference>
<dbReference type="PANTHER" id="PTHR43283">
    <property type="entry name" value="BETA-LACTAMASE-RELATED"/>
    <property type="match status" value="1"/>
</dbReference>
<feature type="domain" description="Beta-lactamase-related" evidence="2">
    <location>
        <begin position="8"/>
        <end position="292"/>
    </location>
</feature>
<dbReference type="Pfam" id="PF00144">
    <property type="entry name" value="Beta-lactamase"/>
    <property type="match status" value="1"/>
</dbReference>
<sequence>MRAILDKIEGQIAQGLYLGASLSVYRQGQWQSFYLGSQDGKQATGPDLVYDLASVSKVVGVATVMIQLLNAGQLELDAPLQAYLPDFADSAVTLRQLLTHTSGIDPYIPNRDSLDFEGLRQAILGIRVTEQKAFHYTDINFILLGFLLEQVLGQPLDQIFRERIFIPWQMSATSFGPRREAVPTVAGVTDGEVHDPKAKVLGSHCGSAGLFSTLSDLQRFCQHYLRAPFAQDLWQNYGSVEKTRTLGWNLDGDWIDHTGYTGPFVMVNRSQQKAVIFLTNRTFAYDDRPLWIEKRRELRDVIKSALS</sequence>
<organism evidence="3 4">
    <name type="scientific">Streptococcus ovuberis</name>
    <dbReference type="NCBI Taxonomy" id="1936207"/>
    <lineage>
        <taxon>Bacteria</taxon>
        <taxon>Bacillati</taxon>
        <taxon>Bacillota</taxon>
        <taxon>Bacilli</taxon>
        <taxon>Lactobacillales</taxon>
        <taxon>Streptococcaceae</taxon>
        <taxon>Streptococcus</taxon>
    </lineage>
</organism>
<dbReference type="Proteomes" id="UP000522720">
    <property type="component" value="Unassembled WGS sequence"/>
</dbReference>
<dbReference type="InterPro" id="IPR001466">
    <property type="entry name" value="Beta-lactam-related"/>
</dbReference>
<gene>
    <name evidence="3" type="ORF">HF992_01630</name>
</gene>
<accession>A0A7X6RZZ4</accession>
<evidence type="ECO:0000313" key="4">
    <source>
        <dbReference type="Proteomes" id="UP000522720"/>
    </source>
</evidence>
<dbReference type="Gene3D" id="3.40.710.10">
    <property type="entry name" value="DD-peptidase/beta-lactamase superfamily"/>
    <property type="match status" value="1"/>
</dbReference>
<dbReference type="RefSeq" id="WP_168548319.1">
    <property type="nucleotide sequence ID" value="NZ_JAAXPR010000002.1"/>
</dbReference>
<evidence type="ECO:0000259" key="2">
    <source>
        <dbReference type="Pfam" id="PF00144"/>
    </source>
</evidence>
<name>A0A7X6RZZ4_9STRE</name>
<protein>
    <submittedName>
        <fullName evidence="3">Beta-lactamase family protein</fullName>
    </submittedName>
</protein>